<proteinExistence type="predicted"/>
<keyword evidence="3" id="KW-1185">Reference proteome</keyword>
<dbReference type="EMBL" id="JABCQO010000008">
    <property type="protein sequence ID" value="MBF0877229.1"/>
    <property type="molecule type" value="Genomic_DNA"/>
</dbReference>
<organism evidence="2 3">
    <name type="scientific">Gluconobacter cerevisiae</name>
    <dbReference type="NCBI Taxonomy" id="1379734"/>
    <lineage>
        <taxon>Bacteria</taxon>
        <taxon>Pseudomonadati</taxon>
        <taxon>Pseudomonadota</taxon>
        <taxon>Alphaproteobacteria</taxon>
        <taxon>Acetobacterales</taxon>
        <taxon>Acetobacteraceae</taxon>
        <taxon>Gluconobacter</taxon>
    </lineage>
</organism>
<name>A0ABR9YF31_9PROT</name>
<feature type="region of interest" description="Disordered" evidence="1">
    <location>
        <begin position="66"/>
        <end position="88"/>
    </location>
</feature>
<sequence length="88" mass="9905">MTPTDQLLALSKSYCDLRGISERTASGIIFRDSRTIVRVKAGGSLTLKSFERAINWFRENWPDNAEWPAGVDRQPLPTRAKRKEAANA</sequence>
<evidence type="ECO:0000313" key="2">
    <source>
        <dbReference type="EMBL" id="MBF0877229.1"/>
    </source>
</evidence>
<comment type="caution">
    <text evidence="2">The sequence shown here is derived from an EMBL/GenBank/DDBJ whole genome shotgun (WGS) entry which is preliminary data.</text>
</comment>
<reference evidence="3" key="1">
    <citation type="submission" date="2020-04" db="EMBL/GenBank/DDBJ databases">
        <title>Description of novel Gluconacetobacter.</title>
        <authorList>
            <person name="Sombolestani A."/>
        </authorList>
    </citation>
    <scope>NUCLEOTIDE SEQUENCE [LARGE SCALE GENOMIC DNA]</scope>
    <source>
        <strain evidence="3">LMG 27748</strain>
    </source>
</reference>
<evidence type="ECO:0000256" key="1">
    <source>
        <dbReference type="SAM" id="MobiDB-lite"/>
    </source>
</evidence>
<dbReference type="RefSeq" id="WP_194255601.1">
    <property type="nucleotide sequence ID" value="NZ_JABCQO010000008.1"/>
</dbReference>
<reference evidence="2 3" key="2">
    <citation type="submission" date="2020-11" db="EMBL/GenBank/DDBJ databases">
        <title>Description of novel Gluconobacter species.</title>
        <authorList>
            <person name="Cleenwerck I."/>
            <person name="Cnockaert M."/>
            <person name="Borremans W."/>
            <person name="Wieme A.D."/>
            <person name="De Vuyst L."/>
            <person name="Vandamme P."/>
        </authorList>
    </citation>
    <scope>NUCLEOTIDE SEQUENCE [LARGE SCALE GENOMIC DNA]</scope>
    <source>
        <strain evidence="2 3">LMG 27748</strain>
    </source>
</reference>
<accession>A0ABR9YF31</accession>
<evidence type="ECO:0000313" key="3">
    <source>
        <dbReference type="Proteomes" id="UP000630952"/>
    </source>
</evidence>
<gene>
    <name evidence="2" type="ORF">HKD21_10265</name>
</gene>
<protein>
    <submittedName>
        <fullName evidence="2">Uncharacterized protein</fullName>
    </submittedName>
</protein>
<dbReference type="Proteomes" id="UP000630952">
    <property type="component" value="Unassembled WGS sequence"/>
</dbReference>